<dbReference type="EMBL" id="FOOK01000023">
    <property type="protein sequence ID" value="SFG25982.1"/>
    <property type="molecule type" value="Genomic_DNA"/>
</dbReference>
<evidence type="ECO:0000313" key="2">
    <source>
        <dbReference type="EMBL" id="SFG25982.1"/>
    </source>
</evidence>
<keyword evidence="3" id="KW-1185">Reference proteome</keyword>
<evidence type="ECO:0000313" key="3">
    <source>
        <dbReference type="Proteomes" id="UP000198661"/>
    </source>
</evidence>
<dbReference type="PROSITE" id="PS51704">
    <property type="entry name" value="GP_PDE"/>
    <property type="match status" value="1"/>
</dbReference>
<dbReference type="RefSeq" id="WP_092039522.1">
    <property type="nucleotide sequence ID" value="NZ_FOOK01000023.1"/>
</dbReference>
<organism evidence="2 3">
    <name type="scientific">Planifilum fulgidum</name>
    <dbReference type="NCBI Taxonomy" id="201973"/>
    <lineage>
        <taxon>Bacteria</taxon>
        <taxon>Bacillati</taxon>
        <taxon>Bacillota</taxon>
        <taxon>Bacilli</taxon>
        <taxon>Bacillales</taxon>
        <taxon>Thermoactinomycetaceae</taxon>
        <taxon>Planifilum</taxon>
    </lineage>
</organism>
<gene>
    <name evidence="2" type="ORF">SAMN04488025_12316</name>
</gene>
<dbReference type="Pfam" id="PF03009">
    <property type="entry name" value="GDPD"/>
    <property type="match status" value="1"/>
</dbReference>
<dbReference type="PANTHER" id="PTHR46211:SF8">
    <property type="entry name" value="PHOSPHODIESTERASE"/>
    <property type="match status" value="1"/>
</dbReference>
<dbReference type="InterPro" id="IPR030395">
    <property type="entry name" value="GP_PDE_dom"/>
</dbReference>
<feature type="domain" description="GP-PDE" evidence="1">
    <location>
        <begin position="3"/>
        <end position="231"/>
    </location>
</feature>
<name>A0A1I2QC61_9BACL</name>
<evidence type="ECO:0000259" key="1">
    <source>
        <dbReference type="PROSITE" id="PS51704"/>
    </source>
</evidence>
<dbReference type="Gene3D" id="3.20.20.190">
    <property type="entry name" value="Phosphatidylinositol (PI) phosphodiesterase"/>
    <property type="match status" value="1"/>
</dbReference>
<dbReference type="SUPFAM" id="SSF51695">
    <property type="entry name" value="PLC-like phosphodiesterases"/>
    <property type="match status" value="1"/>
</dbReference>
<dbReference type="InterPro" id="IPR017946">
    <property type="entry name" value="PLC-like_Pdiesterase_TIM-brl"/>
</dbReference>
<protein>
    <submittedName>
        <fullName evidence="2">Glycerophosphoryl diester phosphodiesterase</fullName>
    </submittedName>
</protein>
<sequence>MKIRGVAHRGYPLRYPENTMSSFQAAYDLGFTHLEMDVHLSKDGIPVLMHDPTIDRMTDGEGWIKDYTLEELKRFRVGRNETIPTLEEALLFAKGKMTVKVELKQLGNLYPGMEETVLEVLKKTDMLDQVFISSFNHYAIANMRKLSSEVELGLIQWGSTPTVFPFMEEIRARYLSLRVEYLTDDFVERCRRSDIQLIVWPVNLEWQFDKAARYPSVLCVTDNLEHFKEMYEQRFQ</sequence>
<accession>A0A1I2QC61</accession>
<dbReference type="OrthoDB" id="384721at2"/>
<dbReference type="STRING" id="201973.SAMN04488025_12316"/>
<dbReference type="GO" id="GO:0008081">
    <property type="term" value="F:phosphoric diester hydrolase activity"/>
    <property type="evidence" value="ECO:0007669"/>
    <property type="project" value="InterPro"/>
</dbReference>
<proteinExistence type="predicted"/>
<dbReference type="Proteomes" id="UP000198661">
    <property type="component" value="Unassembled WGS sequence"/>
</dbReference>
<dbReference type="PANTHER" id="PTHR46211">
    <property type="entry name" value="GLYCEROPHOSPHORYL DIESTER PHOSPHODIESTERASE"/>
    <property type="match status" value="1"/>
</dbReference>
<dbReference type="GO" id="GO:0006629">
    <property type="term" value="P:lipid metabolic process"/>
    <property type="evidence" value="ECO:0007669"/>
    <property type="project" value="InterPro"/>
</dbReference>
<reference evidence="2 3" key="1">
    <citation type="submission" date="2016-10" db="EMBL/GenBank/DDBJ databases">
        <authorList>
            <person name="de Groot N.N."/>
        </authorList>
    </citation>
    <scope>NUCLEOTIDE SEQUENCE [LARGE SCALE GENOMIC DNA]</scope>
    <source>
        <strain evidence="2 3">DSM 44945</strain>
    </source>
</reference>
<dbReference type="AlphaFoldDB" id="A0A1I2QC61"/>